<feature type="compositionally biased region" description="Acidic residues" evidence="1">
    <location>
        <begin position="1"/>
        <end position="27"/>
    </location>
</feature>
<protein>
    <submittedName>
        <fullName evidence="2">Uncharacterized protein</fullName>
    </submittedName>
</protein>
<evidence type="ECO:0000256" key="1">
    <source>
        <dbReference type="SAM" id="MobiDB-lite"/>
    </source>
</evidence>
<organism evidence="2">
    <name type="scientific">Garrulus glandarius parvoviridae sp</name>
    <dbReference type="NCBI Taxonomy" id="2794508"/>
    <lineage>
        <taxon>Viruses</taxon>
        <taxon>Monodnaviria</taxon>
        <taxon>Shotokuvirae</taxon>
        <taxon>Cossaviricota</taxon>
        <taxon>Quintoviricetes</taxon>
        <taxon>Piccovirales</taxon>
        <taxon>Parvoviridae</taxon>
    </lineage>
</organism>
<reference evidence="2" key="1">
    <citation type="submission" date="2020-09" db="EMBL/GenBank/DDBJ databases">
        <title>Parvovirus dark matter in the feces of wild birds.</title>
        <authorList>
            <person name="Dai Z."/>
            <person name="Yang S."/>
            <person name="Zhang W."/>
        </authorList>
    </citation>
    <scope>NUCLEOTIDE SEQUENCE</scope>
    <source>
        <strain evidence="2">Jay154par05</strain>
    </source>
</reference>
<evidence type="ECO:0000313" key="2">
    <source>
        <dbReference type="EMBL" id="QTE03960.1"/>
    </source>
</evidence>
<proteinExistence type="predicted"/>
<accession>A0A8A4XE86</accession>
<dbReference type="EMBL" id="MW046521">
    <property type="protein sequence ID" value="QTE03960.1"/>
    <property type="molecule type" value="Genomic_DNA"/>
</dbReference>
<name>A0A8A4XE86_9VIRU</name>
<feature type="region of interest" description="Disordered" evidence="1">
    <location>
        <begin position="1"/>
        <end position="38"/>
    </location>
</feature>
<sequence>MNVESDTEDVQEVTSEQEEVSDSDEDIQPTQEDPTEIPLNTLFREIENIQTDKEVQIWKTPQTFENFLRAQEKGKRDKWPLTYKGDPEKNVRSLYSYLKALNALQENNSWISLQTVLEEQKYCTTLFPLLISQEIMEMREEKILKKSVIESLTKSSTSSKEKNQKVCRRLEF</sequence>